<dbReference type="AlphaFoldDB" id="A0A0G0N695"/>
<dbReference type="Proteomes" id="UP000034665">
    <property type="component" value="Unassembled WGS sequence"/>
</dbReference>
<sequence>MPGKIRKIIQENPEIKVYLSVFINNFLEKKHICKDCKDELFKYWKEVLKNPEALYR</sequence>
<accession>A0A0G0N695</accession>
<gene>
    <name evidence="1" type="ORF">UT41_C0007G0002</name>
</gene>
<protein>
    <submittedName>
        <fullName evidence="1">Uncharacterized protein</fullName>
    </submittedName>
</protein>
<name>A0A0G0N695_9BACT</name>
<organism evidence="1 2">
    <name type="scientific">Candidatus Wolfebacteria bacterium GW2011_GWC2_39_22</name>
    <dbReference type="NCBI Taxonomy" id="1619013"/>
    <lineage>
        <taxon>Bacteria</taxon>
        <taxon>Candidatus Wolfeibacteriota</taxon>
    </lineage>
</organism>
<evidence type="ECO:0000313" key="1">
    <source>
        <dbReference type="EMBL" id="KKR11709.1"/>
    </source>
</evidence>
<evidence type="ECO:0000313" key="2">
    <source>
        <dbReference type="Proteomes" id="UP000034665"/>
    </source>
</evidence>
<dbReference type="STRING" id="1619013.UT41_C0007G0002"/>
<dbReference type="EMBL" id="LBWR01000007">
    <property type="protein sequence ID" value="KKR11709.1"/>
    <property type="molecule type" value="Genomic_DNA"/>
</dbReference>
<proteinExistence type="predicted"/>
<reference evidence="1 2" key="1">
    <citation type="journal article" date="2015" name="Nature">
        <title>rRNA introns, odd ribosomes, and small enigmatic genomes across a large radiation of phyla.</title>
        <authorList>
            <person name="Brown C.T."/>
            <person name="Hug L.A."/>
            <person name="Thomas B.C."/>
            <person name="Sharon I."/>
            <person name="Castelle C.J."/>
            <person name="Singh A."/>
            <person name="Wilkins M.J."/>
            <person name="Williams K.H."/>
            <person name="Banfield J.F."/>
        </authorList>
    </citation>
    <scope>NUCLEOTIDE SEQUENCE [LARGE SCALE GENOMIC DNA]</scope>
</reference>
<comment type="caution">
    <text evidence="1">The sequence shown here is derived from an EMBL/GenBank/DDBJ whole genome shotgun (WGS) entry which is preliminary data.</text>
</comment>